<dbReference type="OrthoDB" id="5873245at2759"/>
<gene>
    <name evidence="3" type="ORF">NECAME_04752</name>
</gene>
<feature type="transmembrane region" description="Helical" evidence="2">
    <location>
        <begin position="49"/>
        <end position="70"/>
    </location>
</feature>
<dbReference type="OMA" id="TILCICA"/>
<evidence type="ECO:0000313" key="3">
    <source>
        <dbReference type="EMBL" id="ETN70901.1"/>
    </source>
</evidence>
<keyword evidence="2" id="KW-0472">Membrane</keyword>
<evidence type="ECO:0000256" key="1">
    <source>
        <dbReference type="SAM" id="MobiDB-lite"/>
    </source>
</evidence>
<dbReference type="AlphaFoldDB" id="W2SPW4"/>
<feature type="region of interest" description="Disordered" evidence="1">
    <location>
        <begin position="124"/>
        <end position="144"/>
    </location>
</feature>
<evidence type="ECO:0000313" key="4">
    <source>
        <dbReference type="Proteomes" id="UP000053676"/>
    </source>
</evidence>
<dbReference type="Proteomes" id="UP000053676">
    <property type="component" value="Unassembled WGS sequence"/>
</dbReference>
<keyword evidence="2" id="KW-0812">Transmembrane</keyword>
<organism evidence="3 4">
    <name type="scientific">Necator americanus</name>
    <name type="common">Human hookworm</name>
    <dbReference type="NCBI Taxonomy" id="51031"/>
    <lineage>
        <taxon>Eukaryota</taxon>
        <taxon>Metazoa</taxon>
        <taxon>Ecdysozoa</taxon>
        <taxon>Nematoda</taxon>
        <taxon>Chromadorea</taxon>
        <taxon>Rhabditida</taxon>
        <taxon>Rhabditina</taxon>
        <taxon>Rhabditomorpha</taxon>
        <taxon>Strongyloidea</taxon>
        <taxon>Ancylostomatidae</taxon>
        <taxon>Bunostominae</taxon>
        <taxon>Necator</taxon>
    </lineage>
</organism>
<sequence>MSYYSSILLLLHNISIAVILISVYTTVCIYVARERRRANCRIDRMEIQLFLTILCICASTTTCSLLYVYINYVDSPSFLIIIANVVWQLSHGIHGIVYMIMNQQIRRGVCLLLTRRKADTKNSSVGSWVKTHKKENENSNKSSI</sequence>
<dbReference type="InterPro" id="IPR019425">
    <property type="entry name" value="7TM_GPCR_serpentine_rcpt_Srt"/>
</dbReference>
<dbReference type="KEGG" id="nai:NECAME_04752"/>
<dbReference type="SUPFAM" id="SSF81321">
    <property type="entry name" value="Family A G protein-coupled receptor-like"/>
    <property type="match status" value="1"/>
</dbReference>
<dbReference type="EMBL" id="KI668876">
    <property type="protein sequence ID" value="ETN70901.1"/>
    <property type="molecule type" value="Genomic_DNA"/>
</dbReference>
<accession>W2SPW4</accession>
<feature type="transmembrane region" description="Helical" evidence="2">
    <location>
        <begin position="76"/>
        <end position="101"/>
    </location>
</feature>
<feature type="transmembrane region" description="Helical" evidence="2">
    <location>
        <begin position="6"/>
        <end position="29"/>
    </location>
</feature>
<keyword evidence="4" id="KW-1185">Reference proteome</keyword>
<dbReference type="Pfam" id="PF10321">
    <property type="entry name" value="7TM_GPCR_Srt"/>
    <property type="match status" value="1"/>
</dbReference>
<keyword evidence="2" id="KW-1133">Transmembrane helix</keyword>
<name>W2SPW4_NECAM</name>
<evidence type="ECO:0000256" key="2">
    <source>
        <dbReference type="SAM" id="Phobius"/>
    </source>
</evidence>
<dbReference type="PANTHER" id="PTHR23021">
    <property type="entry name" value="SERPENTINE RECEPTOR, CLASS T"/>
    <property type="match status" value="1"/>
</dbReference>
<proteinExistence type="predicted"/>
<evidence type="ECO:0008006" key="5">
    <source>
        <dbReference type="Google" id="ProtNLM"/>
    </source>
</evidence>
<dbReference type="Gene3D" id="1.20.1070.10">
    <property type="entry name" value="Rhodopsin 7-helix transmembrane proteins"/>
    <property type="match status" value="1"/>
</dbReference>
<dbReference type="PANTHER" id="PTHR23021:SF11">
    <property type="entry name" value="SERPENTINE RECEPTOR, CLASS T"/>
    <property type="match status" value="1"/>
</dbReference>
<reference evidence="4" key="1">
    <citation type="journal article" date="2014" name="Nat. Genet.">
        <title>Genome of the human hookworm Necator americanus.</title>
        <authorList>
            <person name="Tang Y.T."/>
            <person name="Gao X."/>
            <person name="Rosa B.A."/>
            <person name="Abubucker S."/>
            <person name="Hallsworth-Pepin K."/>
            <person name="Martin J."/>
            <person name="Tyagi R."/>
            <person name="Heizer E."/>
            <person name="Zhang X."/>
            <person name="Bhonagiri-Palsikar V."/>
            <person name="Minx P."/>
            <person name="Warren W.C."/>
            <person name="Wang Q."/>
            <person name="Zhan B."/>
            <person name="Hotez P.J."/>
            <person name="Sternberg P.W."/>
            <person name="Dougall A."/>
            <person name="Gaze S.T."/>
            <person name="Mulvenna J."/>
            <person name="Sotillo J."/>
            <person name="Ranganathan S."/>
            <person name="Rabelo E.M."/>
            <person name="Wilson R.K."/>
            <person name="Felgner P.L."/>
            <person name="Bethony J."/>
            <person name="Hawdon J.M."/>
            <person name="Gasser R.B."/>
            <person name="Loukas A."/>
            <person name="Mitreva M."/>
        </authorList>
    </citation>
    <scope>NUCLEOTIDE SEQUENCE [LARGE SCALE GENOMIC DNA]</scope>
</reference>
<protein>
    <recommendedName>
        <fullName evidence="5">7TM GPCR serpentine receptor class x (Srx) domain-containing protein</fullName>
    </recommendedName>
</protein>